<accession>A0A9P0QEH8</accession>
<proteinExistence type="predicted"/>
<evidence type="ECO:0000313" key="1">
    <source>
        <dbReference type="EMBL" id="CAH2018639.1"/>
    </source>
</evidence>
<organism evidence="1 2">
    <name type="scientific">Acanthoscelides obtectus</name>
    <name type="common">Bean weevil</name>
    <name type="synonym">Bruchus obtectus</name>
    <dbReference type="NCBI Taxonomy" id="200917"/>
    <lineage>
        <taxon>Eukaryota</taxon>
        <taxon>Metazoa</taxon>
        <taxon>Ecdysozoa</taxon>
        <taxon>Arthropoda</taxon>
        <taxon>Hexapoda</taxon>
        <taxon>Insecta</taxon>
        <taxon>Pterygota</taxon>
        <taxon>Neoptera</taxon>
        <taxon>Endopterygota</taxon>
        <taxon>Coleoptera</taxon>
        <taxon>Polyphaga</taxon>
        <taxon>Cucujiformia</taxon>
        <taxon>Chrysomeloidea</taxon>
        <taxon>Chrysomelidae</taxon>
        <taxon>Bruchinae</taxon>
        <taxon>Bruchini</taxon>
        <taxon>Acanthoscelides</taxon>
    </lineage>
</organism>
<gene>
    <name evidence="1" type="ORF">ACAOBT_LOCUS36728</name>
</gene>
<sequence length="54" mass="6361">MGRFKAGKCGYCTNARKSILEHHQNLRQVLHQHLRHPLNIMICQLHRTTTKLIN</sequence>
<keyword evidence="2" id="KW-1185">Reference proteome</keyword>
<dbReference type="Proteomes" id="UP001152888">
    <property type="component" value="Unassembled WGS sequence"/>
</dbReference>
<evidence type="ECO:0000313" key="2">
    <source>
        <dbReference type="Proteomes" id="UP001152888"/>
    </source>
</evidence>
<dbReference type="EMBL" id="CAKOFQ010009857">
    <property type="protein sequence ID" value="CAH2018639.1"/>
    <property type="molecule type" value="Genomic_DNA"/>
</dbReference>
<reference evidence="1" key="1">
    <citation type="submission" date="2022-03" db="EMBL/GenBank/DDBJ databases">
        <authorList>
            <person name="Sayadi A."/>
        </authorList>
    </citation>
    <scope>NUCLEOTIDE SEQUENCE</scope>
</reference>
<protein>
    <submittedName>
        <fullName evidence="1">Uncharacterized protein</fullName>
    </submittedName>
</protein>
<name>A0A9P0QEH8_ACAOB</name>
<comment type="caution">
    <text evidence="1">The sequence shown here is derived from an EMBL/GenBank/DDBJ whole genome shotgun (WGS) entry which is preliminary data.</text>
</comment>
<dbReference type="AlphaFoldDB" id="A0A9P0QEH8"/>